<dbReference type="STRING" id="144197.ENSSPAP00000002734"/>
<dbReference type="InterPro" id="IPR004114">
    <property type="entry name" value="THUMP_dom"/>
</dbReference>
<proteinExistence type="predicted"/>
<evidence type="ECO:0000259" key="2">
    <source>
        <dbReference type="PROSITE" id="PS51165"/>
    </source>
</evidence>
<sequence>VSFRISCKCTGSLSRCFSAQEVSTVIGAGLSRLLGWKVDLKNPQLEVNVYLSDDHCLLGIPLTRLPLAKRSYIKTTGLRSTIAWAMTSLAHIQVRAHTAAGWLSLHSSCMVSTVMTSQTCEETTLLCACFCLFMQIRRHHQIMQPSLFFVFVAQRY</sequence>
<feature type="domain" description="THUMP" evidence="2">
    <location>
        <begin position="1"/>
        <end position="62"/>
    </location>
</feature>
<dbReference type="PANTHER" id="PTHR14911:SF1">
    <property type="entry name" value="THUMP DOMAIN-CONTAINING PROTEIN 2"/>
    <property type="match status" value="1"/>
</dbReference>
<dbReference type="Ensembl" id="ENSSPAT00000002777.1">
    <property type="protein sequence ID" value="ENSSPAP00000002734.1"/>
    <property type="gene ID" value="ENSSPAG00000002094.1"/>
</dbReference>
<dbReference type="AlphaFoldDB" id="A0A3B4Z838"/>
<dbReference type="GO" id="GO:0016423">
    <property type="term" value="F:tRNA (guanine) methyltransferase activity"/>
    <property type="evidence" value="ECO:0007669"/>
    <property type="project" value="TreeGrafter"/>
</dbReference>
<accession>A0A3B4Z838</accession>
<evidence type="ECO:0000313" key="3">
    <source>
        <dbReference type="Ensembl" id="ENSSPAP00000002734.1"/>
    </source>
</evidence>
<dbReference type="PROSITE" id="PS51165">
    <property type="entry name" value="THUMP"/>
    <property type="match status" value="1"/>
</dbReference>
<dbReference type="Pfam" id="PF02926">
    <property type="entry name" value="THUMP"/>
    <property type="match status" value="1"/>
</dbReference>
<protein>
    <recommendedName>
        <fullName evidence="2">THUMP domain-containing protein</fullName>
    </recommendedName>
</protein>
<dbReference type="SUPFAM" id="SSF143437">
    <property type="entry name" value="THUMP domain-like"/>
    <property type="match status" value="1"/>
</dbReference>
<dbReference type="GeneTree" id="ENSGT00530000063557"/>
<dbReference type="PANTHER" id="PTHR14911">
    <property type="entry name" value="THUMP DOMAIN-CONTAINING"/>
    <property type="match status" value="1"/>
</dbReference>
<dbReference type="CDD" id="cd11715">
    <property type="entry name" value="THUMP_AdoMetMT"/>
    <property type="match status" value="1"/>
</dbReference>
<dbReference type="GO" id="GO:0030488">
    <property type="term" value="P:tRNA methylation"/>
    <property type="evidence" value="ECO:0007669"/>
    <property type="project" value="TreeGrafter"/>
</dbReference>
<dbReference type="Gene3D" id="3.30.2130.30">
    <property type="match status" value="1"/>
</dbReference>
<name>A0A3B4Z838_9TELE</name>
<evidence type="ECO:0000256" key="1">
    <source>
        <dbReference type="PROSITE-ProRule" id="PRU00529"/>
    </source>
</evidence>
<dbReference type="GO" id="GO:0003723">
    <property type="term" value="F:RNA binding"/>
    <property type="evidence" value="ECO:0007669"/>
    <property type="project" value="UniProtKB-UniRule"/>
</dbReference>
<keyword evidence="1" id="KW-0694">RNA-binding</keyword>
<reference evidence="3" key="1">
    <citation type="submission" date="2023-09" db="UniProtKB">
        <authorList>
            <consortium name="Ensembl"/>
        </authorList>
    </citation>
    <scope>IDENTIFICATION</scope>
</reference>
<organism evidence="3">
    <name type="scientific">Stegastes partitus</name>
    <name type="common">bicolor damselfish</name>
    <dbReference type="NCBI Taxonomy" id="144197"/>
    <lineage>
        <taxon>Eukaryota</taxon>
        <taxon>Metazoa</taxon>
        <taxon>Chordata</taxon>
        <taxon>Craniata</taxon>
        <taxon>Vertebrata</taxon>
        <taxon>Euteleostomi</taxon>
        <taxon>Actinopterygii</taxon>
        <taxon>Neopterygii</taxon>
        <taxon>Teleostei</taxon>
        <taxon>Neoteleostei</taxon>
        <taxon>Acanthomorphata</taxon>
        <taxon>Ovalentaria</taxon>
        <taxon>Pomacentridae</taxon>
        <taxon>Stegastes</taxon>
    </lineage>
</organism>